<feature type="transmembrane region" description="Helical" evidence="1">
    <location>
        <begin position="212"/>
        <end position="233"/>
    </location>
</feature>
<evidence type="ECO:0000259" key="2">
    <source>
        <dbReference type="Pfam" id="PF00892"/>
    </source>
</evidence>
<feature type="transmembrane region" description="Helical" evidence="1">
    <location>
        <begin position="130"/>
        <end position="147"/>
    </location>
</feature>
<dbReference type="EMBL" id="MBTA01000026">
    <property type="protein sequence ID" value="RKD14454.1"/>
    <property type="molecule type" value="Genomic_DNA"/>
</dbReference>
<evidence type="ECO:0000256" key="1">
    <source>
        <dbReference type="SAM" id="Phobius"/>
    </source>
</evidence>
<proteinExistence type="predicted"/>
<gene>
    <name evidence="3" type="ORF">BCY91_08260</name>
</gene>
<dbReference type="OrthoDB" id="369870at2"/>
<dbReference type="Gene3D" id="1.10.3730.20">
    <property type="match status" value="1"/>
</dbReference>
<feature type="transmembrane region" description="Helical" evidence="1">
    <location>
        <begin position="181"/>
        <end position="200"/>
    </location>
</feature>
<evidence type="ECO:0000313" key="3">
    <source>
        <dbReference type="EMBL" id="RKD14454.1"/>
    </source>
</evidence>
<protein>
    <submittedName>
        <fullName evidence="3">Permease</fullName>
    </submittedName>
</protein>
<feature type="transmembrane region" description="Helical" evidence="1">
    <location>
        <begin position="106"/>
        <end position="123"/>
    </location>
</feature>
<feature type="transmembrane region" description="Helical" evidence="1">
    <location>
        <begin position="240"/>
        <end position="260"/>
    </location>
</feature>
<keyword evidence="1" id="KW-0812">Transmembrane</keyword>
<feature type="transmembrane region" description="Helical" evidence="1">
    <location>
        <begin position="153"/>
        <end position="169"/>
    </location>
</feature>
<dbReference type="Proteomes" id="UP000283433">
    <property type="component" value="Unassembled WGS sequence"/>
</dbReference>
<sequence length="295" mass="33475">MKYYLSAITGFAIWGTFALVLKPLSAFPSIDILIYRVSYATVCIILASLLFRRKQTFESIAKIKQMPRPELLSWILNLLMSALTLSLNWFLFIYVMNAISVNATSLAYLICPILTTFLAAVFLKEKLNKGQWFAVFLSLVSCLILAYGHFIDLFYSMVIALSYAIYLVLQKNKFDVDRFFTLTIHITAGAIFLIPAFLLMEQPTEKTPVFHVLILVIAVFYTIIPLFLNIYALKKLSSSVVGTLLYLNPVISFLLAVLYYNEAINTAQIIGFSLIVIAVFIFNFAYFKAQKGYVE</sequence>
<evidence type="ECO:0000313" key="4">
    <source>
        <dbReference type="Proteomes" id="UP000283433"/>
    </source>
</evidence>
<feature type="domain" description="EamA" evidence="2">
    <location>
        <begin position="2"/>
        <end position="146"/>
    </location>
</feature>
<comment type="caution">
    <text evidence="3">The sequence shown here is derived from an EMBL/GenBank/DDBJ whole genome shotgun (WGS) entry which is preliminary data.</text>
</comment>
<feature type="transmembrane region" description="Helical" evidence="1">
    <location>
        <begin position="71"/>
        <end position="94"/>
    </location>
</feature>
<dbReference type="SUPFAM" id="SSF103481">
    <property type="entry name" value="Multidrug resistance efflux transporter EmrE"/>
    <property type="match status" value="2"/>
</dbReference>
<keyword evidence="1" id="KW-0472">Membrane</keyword>
<dbReference type="InterPro" id="IPR000620">
    <property type="entry name" value="EamA_dom"/>
</dbReference>
<keyword evidence="4" id="KW-1185">Reference proteome</keyword>
<reference evidence="3 4" key="1">
    <citation type="submission" date="2016-07" db="EMBL/GenBank/DDBJ databases">
        <title>Genome of Pelobium manganitolerans.</title>
        <authorList>
            <person name="Wu S."/>
            <person name="Wang G."/>
        </authorList>
    </citation>
    <scope>NUCLEOTIDE SEQUENCE [LARGE SCALE GENOMIC DNA]</scope>
    <source>
        <strain evidence="3 4">YS-25</strain>
    </source>
</reference>
<feature type="domain" description="EamA" evidence="2">
    <location>
        <begin position="154"/>
        <end position="283"/>
    </location>
</feature>
<feature type="transmembrane region" description="Helical" evidence="1">
    <location>
        <begin position="266"/>
        <end position="287"/>
    </location>
</feature>
<dbReference type="PANTHER" id="PTHR22911">
    <property type="entry name" value="ACYL-MALONYL CONDENSING ENZYME-RELATED"/>
    <property type="match status" value="1"/>
</dbReference>
<name>A0A419S462_9SPHI</name>
<dbReference type="RefSeq" id="WP_120182459.1">
    <property type="nucleotide sequence ID" value="NZ_MBTA01000026.1"/>
</dbReference>
<dbReference type="GO" id="GO:0016020">
    <property type="term" value="C:membrane"/>
    <property type="evidence" value="ECO:0007669"/>
    <property type="project" value="InterPro"/>
</dbReference>
<dbReference type="Pfam" id="PF00892">
    <property type="entry name" value="EamA"/>
    <property type="match status" value="2"/>
</dbReference>
<keyword evidence="1" id="KW-1133">Transmembrane helix</keyword>
<feature type="transmembrane region" description="Helical" evidence="1">
    <location>
        <begin position="34"/>
        <end position="51"/>
    </location>
</feature>
<dbReference type="AlphaFoldDB" id="A0A419S462"/>
<dbReference type="PANTHER" id="PTHR22911:SF137">
    <property type="entry name" value="SOLUTE CARRIER FAMILY 35 MEMBER G2-RELATED"/>
    <property type="match status" value="1"/>
</dbReference>
<accession>A0A419S462</accession>
<dbReference type="InterPro" id="IPR037185">
    <property type="entry name" value="EmrE-like"/>
</dbReference>
<organism evidence="3 4">
    <name type="scientific">Pelobium manganitolerans</name>
    <dbReference type="NCBI Taxonomy" id="1842495"/>
    <lineage>
        <taxon>Bacteria</taxon>
        <taxon>Pseudomonadati</taxon>
        <taxon>Bacteroidota</taxon>
        <taxon>Sphingobacteriia</taxon>
        <taxon>Sphingobacteriales</taxon>
        <taxon>Sphingobacteriaceae</taxon>
        <taxon>Pelobium</taxon>
    </lineage>
</organism>